<dbReference type="HOGENOM" id="CLU_018483_1_1_2"/>
<dbReference type="InterPro" id="IPR054468">
    <property type="entry name" value="NrSPol-like_HBD"/>
</dbReference>
<dbReference type="Proteomes" id="UP000066529">
    <property type="component" value="Chromosome"/>
</dbReference>
<accession>A0A0E3H8W7</accession>
<dbReference type="Gene3D" id="3.40.50.300">
    <property type="entry name" value="P-loop containing nucleotide triphosphate hydrolases"/>
    <property type="match status" value="1"/>
</dbReference>
<evidence type="ECO:0000256" key="3">
    <source>
        <dbReference type="ARBA" id="ARBA00022840"/>
    </source>
</evidence>
<evidence type="ECO:0000256" key="2">
    <source>
        <dbReference type="ARBA" id="ARBA00022801"/>
    </source>
</evidence>
<dbReference type="AlphaFoldDB" id="A0A0E3H8W7"/>
<evidence type="ECO:0000259" key="4">
    <source>
        <dbReference type="PROSITE" id="PS51206"/>
    </source>
</evidence>
<organism evidence="5 6">
    <name type="scientific">Methanosarcina thermophila (strain ATCC 43570 / DSM 1825 / OCM 12 / VKM B-1830 / TM-1)</name>
    <dbReference type="NCBI Taxonomy" id="523844"/>
    <lineage>
        <taxon>Archaea</taxon>
        <taxon>Methanobacteriati</taxon>
        <taxon>Methanobacteriota</taxon>
        <taxon>Stenosarchaea group</taxon>
        <taxon>Methanomicrobia</taxon>
        <taxon>Methanosarcinales</taxon>
        <taxon>Methanosarcinaceae</taxon>
        <taxon>Methanosarcina</taxon>
    </lineage>
</organism>
<proteinExistence type="predicted"/>
<dbReference type="KEGG" id="mthr:MSTHT_1316"/>
<dbReference type="Pfam" id="PF22763">
    <property type="entry name" value="NrS1-1_pol-like_HBD"/>
    <property type="match status" value="1"/>
</dbReference>
<dbReference type="InterPro" id="IPR045455">
    <property type="entry name" value="NrS-1_pol-like_helicase"/>
</dbReference>
<dbReference type="SUPFAM" id="SSF52540">
    <property type="entry name" value="P-loop containing nucleoside triphosphate hydrolases"/>
    <property type="match status" value="1"/>
</dbReference>
<dbReference type="NCBIfam" id="TIGR01613">
    <property type="entry name" value="primase_Cterm"/>
    <property type="match status" value="1"/>
</dbReference>
<dbReference type="GO" id="GO:0005524">
    <property type="term" value="F:ATP binding"/>
    <property type="evidence" value="ECO:0007669"/>
    <property type="project" value="UniProtKB-KW"/>
</dbReference>
<sequence length="786" mass="91196">MSDTNTHKNIEMPPVGSIDLPNPFNIPEELKSLNQWVLWKYEIDTNSKGEKRLTKIPYQITPATAGKEAKAKPNDSKTWGSFEEAYSILADSIKRKGYHGLGFVFSEHDRFVGVDIDHVFDPESEEWNDFALDEVLKLNSYAELSPSNTGAHVIVRGSKPPERCRSNNWEMYEAGRYFTFTGNHIPETPKEIREAPEALKDLYSRRINKDAGETQKKGRGRPKKNVVIKANLTDSEVIEKCRRAKNYEAFEALYNGKFDNYVSQSDADLALCRRLAFYTKSPEQIDRIFRTSGLFRSKWEREDYRADTINKAIESTPETYNPNYKKEKDKKTKIEITFDEIGDRILENHNIFTMRDNGELFIYQDGYYSNEGSESVLDTIIRDTQIEIYKEKWEEATGEDEPEKIDKATSKRVSEVLAYIRAYTYVSRSQIDIEQDGYVNFKNGLFDLKEWKLKPHTPEVRSIAQVPAVYNPTAECPNIKDYMNTCELPQEDQDVLIEFAGYCLISDVSLQRAVMLYGSGSNGKSVFINLLKVILGKSYVSGESLQNLETDKYRVANLYGKRLNAFPDLKDTPLQTNEVFNTLTGNDLELTGERKYQHSFSFRPTTKLLFSANKPPFAHSDNYAYYRRWILIKFPKTFEKEEIKERLIDDLTTEEEISGFINLMLEGLERLQKNRKFSYNAGVEEVERIYLMHSDNVRIFEEECLRDCSGNEEPTEKKRVYSLYCEWCNQNGLTPVKPNAFTMRLGKLGRRVHETTKYDIVTKRGEHISTYFNTVVDRQDWFKTKE</sequence>
<dbReference type="PANTHER" id="PTHR35372">
    <property type="entry name" value="ATP BINDING PROTEIN-RELATED"/>
    <property type="match status" value="1"/>
</dbReference>
<dbReference type="SMART" id="SM00885">
    <property type="entry name" value="D5_N"/>
    <property type="match status" value="1"/>
</dbReference>
<dbReference type="InterPro" id="IPR006500">
    <property type="entry name" value="Helicase_put_C_phage/plasmid"/>
</dbReference>
<keyword evidence="3" id="KW-0067">ATP-binding</keyword>
<feature type="domain" description="SF3 helicase" evidence="4">
    <location>
        <begin position="491"/>
        <end position="647"/>
    </location>
</feature>
<evidence type="ECO:0000256" key="1">
    <source>
        <dbReference type="ARBA" id="ARBA00022741"/>
    </source>
</evidence>
<dbReference type="PANTHER" id="PTHR35372:SF2">
    <property type="entry name" value="SF3 HELICASE DOMAIN-CONTAINING PROTEIN"/>
    <property type="match status" value="1"/>
</dbReference>
<dbReference type="Pfam" id="PF08706">
    <property type="entry name" value="D5_N"/>
    <property type="match status" value="1"/>
</dbReference>
<dbReference type="InterPro" id="IPR014818">
    <property type="entry name" value="Phage/plasmid_primase_P4_C"/>
</dbReference>
<dbReference type="RefSeq" id="WP_048167151.1">
    <property type="nucleotide sequence ID" value="NZ_CP009501.1"/>
</dbReference>
<dbReference type="Pfam" id="PF19263">
    <property type="entry name" value="DUF5906"/>
    <property type="match status" value="1"/>
</dbReference>
<gene>
    <name evidence="5" type="ORF">MSTHT_1316</name>
</gene>
<dbReference type="PROSITE" id="PS51206">
    <property type="entry name" value="SF3_HELICASE_1"/>
    <property type="match status" value="1"/>
</dbReference>
<protein>
    <recommendedName>
        <fullName evidence="4">SF3 helicase domain-containing protein</fullName>
    </recommendedName>
</protein>
<dbReference type="GO" id="GO:0016787">
    <property type="term" value="F:hydrolase activity"/>
    <property type="evidence" value="ECO:0007669"/>
    <property type="project" value="UniProtKB-KW"/>
</dbReference>
<dbReference type="PATRIC" id="fig|523844.20.peg.1662"/>
<reference evidence="5 6" key="1">
    <citation type="submission" date="2014-07" db="EMBL/GenBank/DDBJ databases">
        <title>Methanogenic archaea and the global carbon cycle.</title>
        <authorList>
            <person name="Henriksen J.R."/>
            <person name="Luke J."/>
            <person name="Reinhart S."/>
            <person name="Benedict M.N."/>
            <person name="Youngblut N.D."/>
            <person name="Metcalf M.E."/>
            <person name="Whitaker R.J."/>
            <person name="Metcalf W.W."/>
        </authorList>
    </citation>
    <scope>NUCLEOTIDE SEQUENCE [LARGE SCALE GENOMIC DNA]</scope>
    <source>
        <strain evidence="6">ATCC 43570 / DSM 1825 / OCM 12 / VKM B-1830 / TM-1</strain>
    </source>
</reference>
<evidence type="ECO:0000313" key="5">
    <source>
        <dbReference type="EMBL" id="AKB13074.1"/>
    </source>
</evidence>
<keyword evidence="2" id="KW-0378">Hydrolase</keyword>
<dbReference type="GeneID" id="24848257"/>
<dbReference type="InterPro" id="IPR014015">
    <property type="entry name" value="Helicase_SF3_DNA-vir"/>
</dbReference>
<dbReference type="OrthoDB" id="131168at2157"/>
<dbReference type="InterPro" id="IPR051620">
    <property type="entry name" value="ORF904-like_C"/>
</dbReference>
<evidence type="ECO:0000313" key="6">
    <source>
        <dbReference type="Proteomes" id="UP000066529"/>
    </source>
</evidence>
<dbReference type="EMBL" id="CP009501">
    <property type="protein sequence ID" value="AKB13074.1"/>
    <property type="molecule type" value="Genomic_DNA"/>
</dbReference>
<keyword evidence="1" id="KW-0547">Nucleotide-binding</keyword>
<name>A0A0E3H8W7_METTT</name>
<dbReference type="InterPro" id="IPR027417">
    <property type="entry name" value="P-loop_NTPase"/>
</dbReference>